<sequence length="145" mass="16900">MSGENLVPHYFFFQEERRIHKLESIRAVQRQRAAETASRPSINPTSARICRSRSYHGFTSSSIGSGRGHKDRLLESKHCFKEEQCQQAFVPCINNLKRTEEKAFPQCYAQTCMGLDLEKYYYSDTMSRSTVWRNHRSDQQFPVGL</sequence>
<evidence type="ECO:0000313" key="1">
    <source>
        <dbReference type="EMBL" id="KAF4641800.1"/>
    </source>
</evidence>
<dbReference type="VEuPathDB" id="ToxoDB:TGME49_231998"/>
<gene>
    <name evidence="1" type="ORF">TGRH88_076110</name>
</gene>
<proteinExistence type="predicted"/>
<name>A0A7J6K4P2_TOXGO</name>
<protein>
    <submittedName>
        <fullName evidence="1">Uncharacterized protein</fullName>
    </submittedName>
</protein>
<dbReference type="AlphaFoldDB" id="A0A7J6K4P2"/>
<dbReference type="Proteomes" id="UP000557509">
    <property type="component" value="Unassembled WGS sequence"/>
</dbReference>
<comment type="caution">
    <text evidence="1">The sequence shown here is derived from an EMBL/GenBank/DDBJ whole genome shotgun (WGS) entry which is preliminary data.</text>
</comment>
<accession>A0A7J6K4P2</accession>
<organism evidence="1 2">
    <name type="scientific">Toxoplasma gondii</name>
    <dbReference type="NCBI Taxonomy" id="5811"/>
    <lineage>
        <taxon>Eukaryota</taxon>
        <taxon>Sar</taxon>
        <taxon>Alveolata</taxon>
        <taxon>Apicomplexa</taxon>
        <taxon>Conoidasida</taxon>
        <taxon>Coccidia</taxon>
        <taxon>Eucoccidiorida</taxon>
        <taxon>Eimeriorina</taxon>
        <taxon>Sarcocystidae</taxon>
        <taxon>Toxoplasma</taxon>
    </lineage>
</organism>
<evidence type="ECO:0000313" key="2">
    <source>
        <dbReference type="Proteomes" id="UP000557509"/>
    </source>
</evidence>
<keyword evidence="2" id="KW-1185">Reference proteome</keyword>
<dbReference type="EMBL" id="JAAUHK010000194">
    <property type="protein sequence ID" value="KAF4641800.1"/>
    <property type="molecule type" value="Genomic_DNA"/>
</dbReference>
<reference evidence="1 2" key="1">
    <citation type="submission" date="2020-03" db="EMBL/GenBank/DDBJ databases">
        <title>Genome sequence of Toxoplasma gondii RH-88 strain.</title>
        <authorList>
            <person name="Lorenzi H.A."/>
            <person name="Venepally P."/>
            <person name="Rozenberg A."/>
            <person name="Sibley D."/>
        </authorList>
    </citation>
    <scope>NUCLEOTIDE SEQUENCE [LARGE SCALE GENOMIC DNA]</scope>
    <source>
        <strain evidence="1 2">RH-88</strain>
    </source>
</reference>